<accession>A0AAD4X5T4</accession>
<keyword evidence="1" id="KW-0812">Transmembrane</keyword>
<dbReference type="EMBL" id="JAJJMB010015994">
    <property type="protein sequence ID" value="KAI3850729.1"/>
    <property type="molecule type" value="Genomic_DNA"/>
</dbReference>
<evidence type="ECO:0000313" key="5">
    <source>
        <dbReference type="Proteomes" id="UP001202328"/>
    </source>
</evidence>
<evidence type="ECO:0000256" key="3">
    <source>
        <dbReference type="ARBA" id="ARBA00023136"/>
    </source>
</evidence>
<sequence length="173" mass="20285">MTDTQISLVSPQVVLPLFMLYRYVGRWLQGIVLKKLMECKDQRMKTTSEIIMNMKILMLYGWEMKFLSKIVSLRENQDGCENSSGKKPLALPLSIIHTLNDTKESKRREPEIQDILRLSNSILSRNLHRGSMYELIFFLMNHNNADYWEPLERAHRKNVLMRKSLGLDGERNA</sequence>
<reference evidence="4" key="1">
    <citation type="submission" date="2022-04" db="EMBL/GenBank/DDBJ databases">
        <title>A functionally conserved STORR gene fusion in Papaver species that diverged 16.8 million years ago.</title>
        <authorList>
            <person name="Catania T."/>
        </authorList>
    </citation>
    <scope>NUCLEOTIDE SEQUENCE</scope>
    <source>
        <strain evidence="4">S-188037</strain>
    </source>
</reference>
<evidence type="ECO:0000256" key="2">
    <source>
        <dbReference type="ARBA" id="ARBA00022989"/>
    </source>
</evidence>
<dbReference type="GO" id="GO:0016020">
    <property type="term" value="C:membrane"/>
    <property type="evidence" value="ECO:0007669"/>
    <property type="project" value="InterPro"/>
</dbReference>
<evidence type="ECO:0000256" key="1">
    <source>
        <dbReference type="ARBA" id="ARBA00022692"/>
    </source>
</evidence>
<dbReference type="GO" id="GO:0005524">
    <property type="term" value="F:ATP binding"/>
    <property type="evidence" value="ECO:0007669"/>
    <property type="project" value="InterPro"/>
</dbReference>
<dbReference type="Proteomes" id="UP001202328">
    <property type="component" value="Unassembled WGS sequence"/>
</dbReference>
<name>A0AAD4X5T4_9MAGN</name>
<proteinExistence type="predicted"/>
<comment type="caution">
    <text evidence="4">The sequence shown here is derived from an EMBL/GenBank/DDBJ whole genome shotgun (WGS) entry which is preliminary data.</text>
</comment>
<dbReference type="Gene3D" id="1.20.1560.10">
    <property type="entry name" value="ABC transporter type 1, transmembrane domain"/>
    <property type="match status" value="1"/>
</dbReference>
<evidence type="ECO:0000313" key="4">
    <source>
        <dbReference type="EMBL" id="KAI3850729.1"/>
    </source>
</evidence>
<organism evidence="4 5">
    <name type="scientific">Papaver atlanticum</name>
    <dbReference type="NCBI Taxonomy" id="357466"/>
    <lineage>
        <taxon>Eukaryota</taxon>
        <taxon>Viridiplantae</taxon>
        <taxon>Streptophyta</taxon>
        <taxon>Embryophyta</taxon>
        <taxon>Tracheophyta</taxon>
        <taxon>Spermatophyta</taxon>
        <taxon>Magnoliopsida</taxon>
        <taxon>Ranunculales</taxon>
        <taxon>Papaveraceae</taxon>
        <taxon>Papaveroideae</taxon>
        <taxon>Papaver</taxon>
    </lineage>
</organism>
<keyword evidence="5" id="KW-1185">Reference proteome</keyword>
<dbReference type="AlphaFoldDB" id="A0AAD4X5T4"/>
<protein>
    <submittedName>
        <fullName evidence="4">Uncharacterized protein</fullName>
    </submittedName>
</protein>
<gene>
    <name evidence="4" type="ORF">MKW98_030789</name>
</gene>
<keyword evidence="3" id="KW-0472">Membrane</keyword>
<keyword evidence="2" id="KW-1133">Transmembrane helix</keyword>
<dbReference type="InterPro" id="IPR036640">
    <property type="entry name" value="ABC1_TM_sf"/>
</dbReference>